<sequence>MSEQPFELTLPAIPAMAPVARQFTRGLVDYLVDAKAAGELELVITEMTESALAALPEGVSPGILHIRASVRDDRIRIEVTEGGEVALVDRRPRDVQEYSMMLMSGCEYRWGRDTTQAGELVRWVEVPCPKQ</sequence>
<dbReference type="Gene3D" id="3.30.565.10">
    <property type="entry name" value="Histidine kinase-like ATPase, C-terminal domain"/>
    <property type="match status" value="1"/>
</dbReference>
<evidence type="ECO:0008006" key="3">
    <source>
        <dbReference type="Google" id="ProtNLM"/>
    </source>
</evidence>
<evidence type="ECO:0000313" key="1">
    <source>
        <dbReference type="EMBL" id="MFB9631278.1"/>
    </source>
</evidence>
<accession>A0ABV5SKD2</accession>
<reference evidence="1 2" key="1">
    <citation type="submission" date="2024-09" db="EMBL/GenBank/DDBJ databases">
        <authorList>
            <person name="Sun Q."/>
            <person name="Mori K."/>
        </authorList>
    </citation>
    <scope>NUCLEOTIDE SEQUENCE [LARGE SCALE GENOMIC DNA]</scope>
    <source>
        <strain evidence="1 2">JCM 3143</strain>
    </source>
</reference>
<keyword evidence="2" id="KW-1185">Reference proteome</keyword>
<protein>
    <recommendedName>
        <fullName evidence="3">ATP-binding protein</fullName>
    </recommendedName>
</protein>
<gene>
    <name evidence="1" type="ORF">ACFFSA_50175</name>
</gene>
<name>A0ABV5SKD2_9ACTN</name>
<dbReference type="Proteomes" id="UP001589532">
    <property type="component" value="Unassembled WGS sequence"/>
</dbReference>
<proteinExistence type="predicted"/>
<comment type="caution">
    <text evidence="1">The sequence shown here is derived from an EMBL/GenBank/DDBJ whole genome shotgun (WGS) entry which is preliminary data.</text>
</comment>
<dbReference type="RefSeq" id="WP_344999812.1">
    <property type="nucleotide sequence ID" value="NZ_BAAAXV010000009.1"/>
</dbReference>
<dbReference type="EMBL" id="JBHMBW010000104">
    <property type="protein sequence ID" value="MFB9631278.1"/>
    <property type="molecule type" value="Genomic_DNA"/>
</dbReference>
<dbReference type="InterPro" id="IPR036890">
    <property type="entry name" value="HATPase_C_sf"/>
</dbReference>
<evidence type="ECO:0000313" key="2">
    <source>
        <dbReference type="Proteomes" id="UP001589532"/>
    </source>
</evidence>
<organism evidence="1 2">
    <name type="scientific">Nonomuraea helvata</name>
    <dbReference type="NCBI Taxonomy" id="37484"/>
    <lineage>
        <taxon>Bacteria</taxon>
        <taxon>Bacillati</taxon>
        <taxon>Actinomycetota</taxon>
        <taxon>Actinomycetes</taxon>
        <taxon>Streptosporangiales</taxon>
        <taxon>Streptosporangiaceae</taxon>
        <taxon>Nonomuraea</taxon>
    </lineage>
</organism>